<evidence type="ECO:0000256" key="6">
    <source>
        <dbReference type="SAM" id="Phobius"/>
    </source>
</evidence>
<evidence type="ECO:0000259" key="7">
    <source>
        <dbReference type="Pfam" id="PF20520"/>
    </source>
</evidence>
<evidence type="ECO:0000313" key="9">
    <source>
        <dbReference type="Proteomes" id="UP000008743"/>
    </source>
</evidence>
<reference evidence="9" key="1">
    <citation type="submission" date="2011-02" db="EMBL/GenBank/DDBJ databases">
        <title>The Genome Sequence of Capsaspora owczarzaki ATCC 30864.</title>
        <authorList>
            <person name="Russ C."/>
            <person name="Cuomo C."/>
            <person name="Burger G."/>
            <person name="Gray M.W."/>
            <person name="Holland P.W.H."/>
            <person name="King N."/>
            <person name="Lang F.B.F."/>
            <person name="Roger A.J."/>
            <person name="Ruiz-Trillo I."/>
            <person name="Young S.K."/>
            <person name="Zeng Q."/>
            <person name="Gargeya S."/>
            <person name="Alvarado L."/>
            <person name="Berlin A."/>
            <person name="Chapman S.B."/>
            <person name="Chen Z."/>
            <person name="Freedman E."/>
            <person name="Gellesch M."/>
            <person name="Goldberg J."/>
            <person name="Griggs A."/>
            <person name="Gujja S."/>
            <person name="Heilman E."/>
            <person name="Heiman D."/>
            <person name="Howarth C."/>
            <person name="Mehta T."/>
            <person name="Neiman D."/>
            <person name="Pearson M."/>
            <person name="Roberts A."/>
            <person name="Saif S."/>
            <person name="Shea T."/>
            <person name="Shenoy N."/>
            <person name="Sisk P."/>
            <person name="Stolte C."/>
            <person name="Sykes S."/>
            <person name="White J."/>
            <person name="Yandava C."/>
            <person name="Haas B."/>
            <person name="Nusbaum C."/>
            <person name="Birren B."/>
        </authorList>
    </citation>
    <scope>NUCLEOTIDE SEQUENCE</scope>
    <source>
        <strain evidence="9">ATCC 30864</strain>
    </source>
</reference>
<dbReference type="InterPro" id="IPR046756">
    <property type="entry name" value="VAS1/VOA1_TM"/>
</dbReference>
<name>A0A0D2X4K5_CAPO3</name>
<dbReference type="SUPFAM" id="SSF51695">
    <property type="entry name" value="PLC-like phosphodiesterases"/>
    <property type="match status" value="1"/>
</dbReference>
<proteinExistence type="predicted"/>
<gene>
    <name evidence="8" type="ORF">CAOG_006574</name>
</gene>
<protein>
    <recommendedName>
        <fullName evidence="7">V-type proton ATPase subunit S1/VOA1 transmembrane domain-containing protein</fullName>
    </recommendedName>
</protein>
<evidence type="ECO:0000256" key="5">
    <source>
        <dbReference type="SAM" id="MobiDB-lite"/>
    </source>
</evidence>
<keyword evidence="4 6" id="KW-0472">Membrane</keyword>
<dbReference type="Pfam" id="PF20520">
    <property type="entry name" value="Ac45-VOA1_TM"/>
    <property type="match status" value="1"/>
</dbReference>
<feature type="domain" description="V-type proton ATPase subunit S1/VOA1 transmembrane" evidence="7">
    <location>
        <begin position="728"/>
        <end position="766"/>
    </location>
</feature>
<feature type="transmembrane region" description="Helical" evidence="6">
    <location>
        <begin position="729"/>
        <end position="756"/>
    </location>
</feature>
<dbReference type="Proteomes" id="UP000008743">
    <property type="component" value="Unassembled WGS sequence"/>
</dbReference>
<evidence type="ECO:0000313" key="8">
    <source>
        <dbReference type="EMBL" id="KJE96219.1"/>
    </source>
</evidence>
<dbReference type="Gene3D" id="3.20.20.190">
    <property type="entry name" value="Phosphatidylinositol (PI) phosphodiesterase"/>
    <property type="match status" value="1"/>
</dbReference>
<dbReference type="OrthoDB" id="1046782at2759"/>
<feature type="compositionally biased region" description="Low complexity" evidence="5">
    <location>
        <begin position="217"/>
        <end position="233"/>
    </location>
</feature>
<evidence type="ECO:0000256" key="1">
    <source>
        <dbReference type="ARBA" id="ARBA00004167"/>
    </source>
</evidence>
<dbReference type="InParanoid" id="A0A0D2X4K5"/>
<sequence length="777" mass="84233">MSAIYYRPVLLSSATAASEPQSSDGNEALVADHTTLDDVLLPGTHNSATNAFDQSELNILHSGLGGLRTAPIEAATCGGFRARDFVIGWSVNQDIGVLEQLEHGVRCLDIDVAFDLSRHRPGSNQHSPSSPSPTPEHAVPVLAPVPPDATSRLAEDPLFDSRLMGNSESVSGFHTLHSFRCLPLEHVLRDIARFCTAHPREIVLVAVELHEHNQPLSAPTSPADPASSTTSPAGRDWSTPHLKLARLIEEVLGSRAIPLNARFDTLRQHERAGRSIVLMCNSQSVQSHSALLWPANLMRGRWLDTSNPERKLEDLAAQMVQYGQDAGPIRPEYAAAAATVRASSSATSPTAAASRPMFMTTFTLTPQTGDVVRAAVQRLAGCLLCGVFCCAHWLFLPRTVPSPESTSSSNEKAKNRGAEVISRQPLLRETEREPFQFEHAERPAYRTLCFPLHDNMRLMACRFNRRLDEFAWQQRTDLLRFVNVVSIDFVQRSLLVPLIVQLNRERLVLPVFAAASTSAPLLAWSSHPVFLAPGAPAAAAAEPKSPLAAIPALRSYLNPDTLAAPSVVVVFVQNAFSSQEVARFGGFHVAHSSVSNIRALLQSSTSSLATEYSNDATLVAHLSAAATGKLVELSSAQLAAAEALPFTLSGDGQLDVLIVRVASNAAQRSEQFSELDQFVGHVSRLVAAASNGDYLAVFTSDKLTNRVMQTSFASDVLRRDVNDTTNNTWWTIPILMGLFVGAILFSILLTGVISIFTTETPTKFDDAKIHKGLQIKQ</sequence>
<organism evidence="8 9">
    <name type="scientific">Capsaspora owczarzaki (strain ATCC 30864)</name>
    <dbReference type="NCBI Taxonomy" id="595528"/>
    <lineage>
        <taxon>Eukaryota</taxon>
        <taxon>Filasterea</taxon>
        <taxon>Capsaspora</taxon>
    </lineage>
</organism>
<dbReference type="InterPro" id="IPR017946">
    <property type="entry name" value="PLC-like_Pdiesterase_TIM-brl"/>
</dbReference>
<dbReference type="PANTHER" id="PTHR13593:SF113">
    <property type="entry name" value="SI:DKEY-266F7.9"/>
    <property type="match status" value="1"/>
</dbReference>
<evidence type="ECO:0000256" key="4">
    <source>
        <dbReference type="ARBA" id="ARBA00023136"/>
    </source>
</evidence>
<feature type="region of interest" description="Disordered" evidence="5">
    <location>
        <begin position="214"/>
        <end position="238"/>
    </location>
</feature>
<dbReference type="GO" id="GO:0006629">
    <property type="term" value="P:lipid metabolic process"/>
    <property type="evidence" value="ECO:0007669"/>
    <property type="project" value="InterPro"/>
</dbReference>
<feature type="region of interest" description="Disordered" evidence="5">
    <location>
        <begin position="119"/>
        <end position="147"/>
    </location>
</feature>
<dbReference type="RefSeq" id="XP_004345323.1">
    <property type="nucleotide sequence ID" value="XM_004345273.1"/>
</dbReference>
<dbReference type="GO" id="GO:0008081">
    <property type="term" value="F:phosphoric diester hydrolase activity"/>
    <property type="evidence" value="ECO:0007669"/>
    <property type="project" value="InterPro"/>
</dbReference>
<comment type="subcellular location">
    <subcellularLocation>
        <location evidence="1">Membrane</location>
        <topology evidence="1">Single-pass membrane protein</topology>
    </subcellularLocation>
</comment>
<evidence type="ECO:0000256" key="2">
    <source>
        <dbReference type="ARBA" id="ARBA00022692"/>
    </source>
</evidence>
<dbReference type="EMBL" id="KE346370">
    <property type="protein sequence ID" value="KJE96219.1"/>
    <property type="molecule type" value="Genomic_DNA"/>
</dbReference>
<keyword evidence="9" id="KW-1185">Reference proteome</keyword>
<dbReference type="PANTHER" id="PTHR13593">
    <property type="match status" value="1"/>
</dbReference>
<keyword evidence="3 6" id="KW-1133">Transmembrane helix</keyword>
<dbReference type="GO" id="GO:0016020">
    <property type="term" value="C:membrane"/>
    <property type="evidence" value="ECO:0007669"/>
    <property type="project" value="UniProtKB-SubCell"/>
</dbReference>
<keyword evidence="2 6" id="KW-0812">Transmembrane</keyword>
<dbReference type="InterPro" id="IPR051057">
    <property type="entry name" value="PI-PLC_domain"/>
</dbReference>
<accession>A0A0D2X4K5</accession>
<dbReference type="AlphaFoldDB" id="A0A0D2X4K5"/>
<evidence type="ECO:0000256" key="3">
    <source>
        <dbReference type="ARBA" id="ARBA00022989"/>
    </source>
</evidence>